<evidence type="ECO:0000259" key="7">
    <source>
        <dbReference type="Pfam" id="PF01676"/>
    </source>
</evidence>
<keyword evidence="5" id="KW-0324">Glycolysis</keyword>
<reference evidence="8" key="1">
    <citation type="submission" date="2020-07" db="EMBL/GenBank/DDBJ databases">
        <title>Huge and variable diversity of episymbiotic CPR bacteria and DPANN archaea in groundwater ecosystems.</title>
        <authorList>
            <person name="He C.Y."/>
            <person name="Keren R."/>
            <person name="Whittaker M."/>
            <person name="Farag I.F."/>
            <person name="Doudna J."/>
            <person name="Cate J.H.D."/>
            <person name="Banfield J.F."/>
        </authorList>
    </citation>
    <scope>NUCLEOTIDE SEQUENCE</scope>
    <source>
        <strain evidence="8">NC_groundwater_1482_Ag_S-0.65um_47_24</strain>
    </source>
</reference>
<evidence type="ECO:0000256" key="5">
    <source>
        <dbReference type="ARBA" id="ARBA00023152"/>
    </source>
</evidence>
<comment type="function">
    <text evidence="2">Catalyzes the interconversion of 2-phosphoglycerate and 3-phosphoglycerate.</text>
</comment>
<dbReference type="Pfam" id="PF01676">
    <property type="entry name" value="Metalloenzyme"/>
    <property type="match status" value="1"/>
</dbReference>
<dbReference type="CDD" id="cd16011">
    <property type="entry name" value="iPGM_like"/>
    <property type="match status" value="1"/>
</dbReference>
<dbReference type="Gene3D" id="3.30.70.2130">
    <property type="entry name" value="Metalloenzyme domain"/>
    <property type="match status" value="1"/>
</dbReference>
<dbReference type="InterPro" id="IPR023665">
    <property type="entry name" value="ApgAM_prokaryotes"/>
</dbReference>
<gene>
    <name evidence="8" type="ORF">HY730_05950</name>
</gene>
<dbReference type="Pfam" id="PF10143">
    <property type="entry name" value="PhosphMutase"/>
    <property type="match status" value="1"/>
</dbReference>
<evidence type="ECO:0000313" key="9">
    <source>
        <dbReference type="Proteomes" id="UP000772181"/>
    </source>
</evidence>
<dbReference type="EC" id="5.4.2.12" evidence="8"/>
<dbReference type="Gene3D" id="3.40.720.10">
    <property type="entry name" value="Alkaline Phosphatase, subunit A"/>
    <property type="match status" value="1"/>
</dbReference>
<dbReference type="NCBIfam" id="TIGR02535">
    <property type="entry name" value="hyp_Hser_kinase"/>
    <property type="match status" value="1"/>
</dbReference>
<evidence type="ECO:0000256" key="6">
    <source>
        <dbReference type="ARBA" id="ARBA00023235"/>
    </source>
</evidence>
<dbReference type="NCBIfam" id="NF003242">
    <property type="entry name" value="PRK04200.1"/>
    <property type="match status" value="1"/>
</dbReference>
<proteinExistence type="inferred from homology"/>
<accession>A0A933LR24</accession>
<dbReference type="Proteomes" id="UP000772181">
    <property type="component" value="Unassembled WGS sequence"/>
</dbReference>
<evidence type="ECO:0000256" key="2">
    <source>
        <dbReference type="ARBA" id="ARBA00002315"/>
    </source>
</evidence>
<evidence type="ECO:0000256" key="3">
    <source>
        <dbReference type="ARBA" id="ARBA00004921"/>
    </source>
</evidence>
<feature type="domain" description="Metalloenzyme" evidence="7">
    <location>
        <begin position="1"/>
        <end position="395"/>
    </location>
</feature>
<evidence type="ECO:0000256" key="4">
    <source>
        <dbReference type="ARBA" id="ARBA00005524"/>
    </source>
</evidence>
<dbReference type="PANTHER" id="PTHR31209:SF4">
    <property type="entry name" value="2,3-BISPHOSPHOGLYCERATE-INDEPENDENT PHOSPHOGLYCERATE MUTASE"/>
    <property type="match status" value="1"/>
</dbReference>
<keyword evidence="6 8" id="KW-0413">Isomerase</keyword>
<dbReference type="PIRSF" id="PIRSF006392">
    <property type="entry name" value="IPGAM_arch"/>
    <property type="match status" value="1"/>
</dbReference>
<evidence type="ECO:0000256" key="1">
    <source>
        <dbReference type="ARBA" id="ARBA00000370"/>
    </source>
</evidence>
<dbReference type="PANTHER" id="PTHR31209">
    <property type="entry name" value="COFACTOR-INDEPENDENT PHOSPHOGLYCERATE MUTASE"/>
    <property type="match status" value="1"/>
</dbReference>
<name>A0A933LR24_UNCTE</name>
<protein>
    <submittedName>
        <fullName evidence="8">Cofactor-independent phosphoglycerate mutase</fullName>
        <ecNumber evidence="8">5.4.2.12</ecNumber>
    </submittedName>
</protein>
<dbReference type="AlphaFoldDB" id="A0A933LR24"/>
<comment type="catalytic activity">
    <reaction evidence="1">
        <text>(2R)-2-phosphoglycerate = (2R)-3-phosphoglycerate</text>
        <dbReference type="Rhea" id="RHEA:15901"/>
        <dbReference type="ChEBI" id="CHEBI:58272"/>
        <dbReference type="ChEBI" id="CHEBI:58289"/>
        <dbReference type="EC" id="5.4.2.12"/>
    </reaction>
</comment>
<dbReference type="GO" id="GO:0006096">
    <property type="term" value="P:glycolytic process"/>
    <property type="evidence" value="ECO:0007669"/>
    <property type="project" value="UniProtKB-KW"/>
</dbReference>
<evidence type="ECO:0000313" key="8">
    <source>
        <dbReference type="EMBL" id="MBI4595907.1"/>
    </source>
</evidence>
<dbReference type="GO" id="GO:0046872">
    <property type="term" value="F:metal ion binding"/>
    <property type="evidence" value="ECO:0007669"/>
    <property type="project" value="InterPro"/>
</dbReference>
<comment type="pathway">
    <text evidence="3">Carbohydrate degradation.</text>
</comment>
<dbReference type="EMBL" id="JACQWF010000268">
    <property type="protein sequence ID" value="MBI4595907.1"/>
    <property type="molecule type" value="Genomic_DNA"/>
</dbReference>
<comment type="similarity">
    <text evidence="4">Belongs to the BPG-independent phosphoglycerate mutase family. A-PGAM subfamily.</text>
</comment>
<dbReference type="NCBIfam" id="TIGR00306">
    <property type="entry name" value="apgM"/>
    <property type="match status" value="1"/>
</dbReference>
<comment type="caution">
    <text evidence="8">The sequence shown here is derived from an EMBL/GenBank/DDBJ whole genome shotgun (WGS) entry which is preliminary data.</text>
</comment>
<sequence>MKYIVLVGDGMADLPLEELGGKTPLQAAKTPQMDAIARMGVTGSVRTVPQGIAPGSDVANLSILGYDPQKYYGGRAPLEAAGLGITLSPKDVAFRCNLVTLAIMGSSVSMEDYSAGHISSEEATVLIKSLQENLGGDDLTFYPGKSYRHLMVWHGGASAMELIPPHDITGQSIKDYLPKGPGSEFILKIMSESQIYLHNHPINEKRVERGENEANSVWLWGQGSPPKLDHFRKKFGLTGEGALISAVDLLRGIGKIIGLEVVLVPGVTGYLDTNYEGKAEAALEQLKEKDFVYVHVEAPDEASHVGDLKSKIKALEDLDSRLIKKVLEGMKDWSDYRILLLTDHPTPISTQTHSAEPVPFAIYAPNIKADQGDRFDESLLTKGSLRFKEGHLLMKYFLSNKC</sequence>
<dbReference type="InterPro" id="IPR006124">
    <property type="entry name" value="Metalloenzyme"/>
</dbReference>
<dbReference type="InterPro" id="IPR004456">
    <property type="entry name" value="Pglycerate_mutase_ApgM"/>
</dbReference>
<organism evidence="8 9">
    <name type="scientific">Tectimicrobiota bacterium</name>
    <dbReference type="NCBI Taxonomy" id="2528274"/>
    <lineage>
        <taxon>Bacteria</taxon>
        <taxon>Pseudomonadati</taxon>
        <taxon>Nitrospinota/Tectimicrobiota group</taxon>
        <taxon>Candidatus Tectimicrobiota</taxon>
    </lineage>
</organism>
<dbReference type="InterPro" id="IPR017850">
    <property type="entry name" value="Alkaline_phosphatase_core_sf"/>
</dbReference>
<dbReference type="InterPro" id="IPR042253">
    <property type="entry name" value="Pglycerate_mutase_ApgM_sf"/>
</dbReference>
<dbReference type="SUPFAM" id="SSF53649">
    <property type="entry name" value="Alkaline phosphatase-like"/>
    <property type="match status" value="1"/>
</dbReference>
<dbReference type="GO" id="GO:0004619">
    <property type="term" value="F:phosphoglycerate mutase activity"/>
    <property type="evidence" value="ECO:0007669"/>
    <property type="project" value="UniProtKB-EC"/>
</dbReference>